<evidence type="ECO:0000313" key="3">
    <source>
        <dbReference type="Proteomes" id="UP000002318"/>
    </source>
</evidence>
<evidence type="ECO:0000256" key="1">
    <source>
        <dbReference type="ARBA" id="ARBA00006315"/>
    </source>
</evidence>
<dbReference type="Pfam" id="PF01875">
    <property type="entry name" value="Memo"/>
    <property type="match status" value="1"/>
</dbReference>
<evidence type="ECO:0008006" key="4">
    <source>
        <dbReference type="Google" id="ProtNLM"/>
    </source>
</evidence>
<dbReference type="EMBL" id="CP002116">
    <property type="protein sequence ID" value="ADK81058.1"/>
    <property type="molecule type" value="Genomic_DNA"/>
</dbReference>
<evidence type="ECO:0000313" key="2">
    <source>
        <dbReference type="EMBL" id="ADK81058.1"/>
    </source>
</evidence>
<reference evidence="2 3" key="1">
    <citation type="journal article" date="2010" name="Stand. Genomic Sci.">
        <title>Complete genome sequence of Spirochaeta smaragdinae type strain (SEBR 4228).</title>
        <authorList>
            <person name="Mavromatis K."/>
            <person name="Yasawong M."/>
            <person name="Chertkov O."/>
            <person name="Lapidus A."/>
            <person name="Lucas S."/>
            <person name="Nolan M."/>
            <person name="Del Rio T.G."/>
            <person name="Tice H."/>
            <person name="Cheng J.F."/>
            <person name="Pitluck S."/>
            <person name="Liolios K."/>
            <person name="Ivanova N."/>
            <person name="Tapia R."/>
            <person name="Han C."/>
            <person name="Bruce D."/>
            <person name="Goodwin L."/>
            <person name="Pati A."/>
            <person name="Chen A."/>
            <person name="Palaniappan K."/>
            <person name="Land M."/>
            <person name="Hauser L."/>
            <person name="Chang Y.J."/>
            <person name="Jeffries C.D."/>
            <person name="Detter J.C."/>
            <person name="Rohde M."/>
            <person name="Brambilla E."/>
            <person name="Spring S."/>
            <person name="Goker M."/>
            <person name="Sikorski J."/>
            <person name="Woyke T."/>
            <person name="Bristow J."/>
            <person name="Eisen J.A."/>
            <person name="Markowitz V."/>
            <person name="Hugenholtz P."/>
            <person name="Klenk H.P."/>
            <person name="Kyrpides N.C."/>
        </authorList>
    </citation>
    <scope>NUCLEOTIDE SEQUENCE [LARGE SCALE GENOMIC DNA]</scope>
    <source>
        <strain evidence="3">DSM 11293 / JCM 15392 / SEBR 4228</strain>
    </source>
</reference>
<dbReference type="NCBIfam" id="TIGR04336">
    <property type="entry name" value="AmmeMemoSam_B"/>
    <property type="match status" value="1"/>
</dbReference>
<dbReference type="AlphaFoldDB" id="E1R1B7"/>
<accession>E1R1B7</accession>
<name>E1R1B7_SEDSS</name>
<gene>
    <name evidence="2" type="ordered locus">Spirs_1932</name>
</gene>
<dbReference type="eggNOG" id="COG1355">
    <property type="taxonomic scope" value="Bacteria"/>
</dbReference>
<keyword evidence="3" id="KW-1185">Reference proteome</keyword>
<dbReference type="KEGG" id="ssm:Spirs_1932"/>
<dbReference type="PANTHER" id="PTHR11060">
    <property type="entry name" value="PROTEIN MEMO1"/>
    <property type="match status" value="1"/>
</dbReference>
<dbReference type="Gene3D" id="3.40.830.10">
    <property type="entry name" value="LigB-like"/>
    <property type="match status" value="1"/>
</dbReference>
<proteinExistence type="inferred from homology"/>
<dbReference type="PANTHER" id="PTHR11060:SF0">
    <property type="entry name" value="PROTEIN MEMO1"/>
    <property type="match status" value="1"/>
</dbReference>
<organism evidence="2 3">
    <name type="scientific">Sediminispirochaeta smaragdinae (strain DSM 11293 / JCM 15392 / SEBR 4228)</name>
    <name type="common">Spirochaeta smaragdinae</name>
    <dbReference type="NCBI Taxonomy" id="573413"/>
    <lineage>
        <taxon>Bacteria</taxon>
        <taxon>Pseudomonadati</taxon>
        <taxon>Spirochaetota</taxon>
        <taxon>Spirochaetia</taxon>
        <taxon>Spirochaetales</taxon>
        <taxon>Spirochaetaceae</taxon>
        <taxon>Sediminispirochaeta</taxon>
    </lineage>
</organism>
<dbReference type="STRING" id="573413.Spirs_1932"/>
<comment type="similarity">
    <text evidence="1">Belongs to the MEMO1 family.</text>
</comment>
<dbReference type="HOGENOM" id="CLU_038085_2_0_12"/>
<dbReference type="Proteomes" id="UP000002318">
    <property type="component" value="Chromosome"/>
</dbReference>
<sequence>MKGKKVRKRGLPVGWYPDVEREVLKRITDWEATDTESHLDKAFASIIPHAGWTFSGALAWKGIRLLNEDAESVIVVGGHLFAGSGILMALEDAFDTPLGLIPADIGFRDLLLEELSGKVSVREDTETDNSVEIHLPLIKYHFPKAKLIWLRVGSGDESLVLGECAARLAMDEGGATVMIGSTDLTHYGPDYHFMPAGTGGEAYRWVEANDAEMIETMVRMEESEVLRRGKEDRSACSSGAAAAVIRFARMIGAMKSERLAYYNSYKLYRAPSFVGYGSVAYGR</sequence>
<dbReference type="CDD" id="cd07361">
    <property type="entry name" value="MEMO_like"/>
    <property type="match status" value="1"/>
</dbReference>
<dbReference type="InterPro" id="IPR002737">
    <property type="entry name" value="MEMO1_fam"/>
</dbReference>
<protein>
    <recommendedName>
        <fullName evidence="4">AmmeMemoRadiSam system protein B</fullName>
    </recommendedName>
</protein>
<dbReference type="RefSeq" id="WP_013254522.1">
    <property type="nucleotide sequence ID" value="NC_014364.1"/>
</dbReference>